<feature type="repeat" description="WD" evidence="5">
    <location>
        <begin position="105"/>
        <end position="138"/>
    </location>
</feature>
<dbReference type="GO" id="GO:0043161">
    <property type="term" value="P:proteasome-mediated ubiquitin-dependent protein catabolic process"/>
    <property type="evidence" value="ECO:0007669"/>
    <property type="project" value="TreeGrafter"/>
</dbReference>
<dbReference type="PRINTS" id="PR00320">
    <property type="entry name" value="GPROTEINBRPT"/>
</dbReference>
<feature type="domain" description="PUL" evidence="8">
    <location>
        <begin position="500"/>
        <end position="805"/>
    </location>
</feature>
<keyword evidence="4" id="KW-0677">Repeat</keyword>
<evidence type="ECO:0000259" key="7">
    <source>
        <dbReference type="PROSITE" id="PS51394"/>
    </source>
</evidence>
<dbReference type="PROSITE" id="PS51396">
    <property type="entry name" value="PUL"/>
    <property type="match status" value="1"/>
</dbReference>
<dbReference type="PROSITE" id="PS51394">
    <property type="entry name" value="PFU"/>
    <property type="match status" value="1"/>
</dbReference>
<dbReference type="InterPro" id="IPR013535">
    <property type="entry name" value="PUL_dom"/>
</dbReference>
<dbReference type="OrthoDB" id="10265988at2759"/>
<feature type="domain" description="PFU" evidence="7">
    <location>
        <begin position="369"/>
        <end position="464"/>
    </location>
</feature>
<evidence type="ECO:0000256" key="1">
    <source>
        <dbReference type="ARBA" id="ARBA00004496"/>
    </source>
</evidence>
<gene>
    <name evidence="9" type="ORF">GJ744_008807</name>
</gene>
<dbReference type="Gene3D" id="3.10.20.870">
    <property type="entry name" value="PFU (PLAA family ubiquitin binding), C-terminal domain"/>
    <property type="match status" value="1"/>
</dbReference>
<dbReference type="Proteomes" id="UP000606974">
    <property type="component" value="Unassembled WGS sequence"/>
</dbReference>
<dbReference type="PROSITE" id="PS50082">
    <property type="entry name" value="WD_REPEATS_2"/>
    <property type="match status" value="3"/>
</dbReference>
<accession>A0A8H7AQQ8</accession>
<dbReference type="Pfam" id="PF00400">
    <property type="entry name" value="WD40"/>
    <property type="match status" value="5"/>
</dbReference>
<evidence type="ECO:0000256" key="3">
    <source>
        <dbReference type="ARBA" id="ARBA00022574"/>
    </source>
</evidence>
<dbReference type="InterPro" id="IPR036322">
    <property type="entry name" value="WD40_repeat_dom_sf"/>
</dbReference>
<evidence type="ECO:0000313" key="10">
    <source>
        <dbReference type="Proteomes" id="UP000606974"/>
    </source>
</evidence>
<name>A0A8H7AQQ8_9EURO</name>
<dbReference type="InterPro" id="IPR015155">
    <property type="entry name" value="PFU"/>
</dbReference>
<evidence type="ECO:0000256" key="5">
    <source>
        <dbReference type="PROSITE-ProRule" id="PRU00221"/>
    </source>
</evidence>
<dbReference type="GO" id="GO:0010992">
    <property type="term" value="P:ubiquitin recycling"/>
    <property type="evidence" value="ECO:0007669"/>
    <property type="project" value="TreeGrafter"/>
</dbReference>
<dbReference type="GO" id="GO:0043130">
    <property type="term" value="F:ubiquitin binding"/>
    <property type="evidence" value="ECO:0007669"/>
    <property type="project" value="TreeGrafter"/>
</dbReference>
<dbReference type="Pfam" id="PF08324">
    <property type="entry name" value="PUL"/>
    <property type="match status" value="1"/>
</dbReference>
<dbReference type="InterPro" id="IPR038122">
    <property type="entry name" value="PFU_sf"/>
</dbReference>
<organism evidence="9 10">
    <name type="scientific">Endocarpon pusillum</name>
    <dbReference type="NCBI Taxonomy" id="364733"/>
    <lineage>
        <taxon>Eukaryota</taxon>
        <taxon>Fungi</taxon>
        <taxon>Dikarya</taxon>
        <taxon>Ascomycota</taxon>
        <taxon>Pezizomycotina</taxon>
        <taxon>Eurotiomycetes</taxon>
        <taxon>Chaetothyriomycetidae</taxon>
        <taxon>Verrucariales</taxon>
        <taxon>Verrucariaceae</taxon>
        <taxon>Endocarpon</taxon>
    </lineage>
</organism>
<feature type="repeat" description="WD" evidence="5">
    <location>
        <begin position="231"/>
        <end position="262"/>
    </location>
</feature>
<dbReference type="AlphaFoldDB" id="A0A8H7AQQ8"/>
<keyword evidence="10" id="KW-1185">Reference proteome</keyword>
<evidence type="ECO:0000256" key="6">
    <source>
        <dbReference type="SAM" id="MobiDB-lite"/>
    </source>
</evidence>
<evidence type="ECO:0000313" key="9">
    <source>
        <dbReference type="EMBL" id="KAF7513513.1"/>
    </source>
</evidence>
<reference evidence="9" key="1">
    <citation type="submission" date="2020-02" db="EMBL/GenBank/DDBJ databases">
        <authorList>
            <person name="Palmer J.M."/>
        </authorList>
    </citation>
    <scope>NUCLEOTIDE SEQUENCE</scope>
    <source>
        <strain evidence="9">EPUS1.4</strain>
        <tissue evidence="9">Thallus</tissue>
    </source>
</reference>
<comment type="caution">
    <text evidence="9">The sequence shown here is derived from an EMBL/GenBank/DDBJ whole genome shotgun (WGS) entry which is preliminary data.</text>
</comment>
<dbReference type="PANTHER" id="PTHR19849:SF0">
    <property type="entry name" value="PHOSPHOLIPASE A-2-ACTIVATING PROTEIN"/>
    <property type="match status" value="1"/>
</dbReference>
<dbReference type="GO" id="GO:0005737">
    <property type="term" value="C:cytoplasm"/>
    <property type="evidence" value="ECO:0007669"/>
    <property type="project" value="UniProtKB-SubCell"/>
</dbReference>
<dbReference type="CDD" id="cd00200">
    <property type="entry name" value="WD40"/>
    <property type="match status" value="1"/>
</dbReference>
<proteinExistence type="predicted"/>
<dbReference type="Gene3D" id="2.130.10.10">
    <property type="entry name" value="YVTN repeat-like/Quinoprotein amine dehydrogenase"/>
    <property type="match status" value="1"/>
</dbReference>
<sequence length="807" mass="87551">MGEYKLSAVLTGHTSDVRAVALPDSEFAITASRDGTTKTWKRTTSKPPTYESTESSHGAAYKTCVAFLPPTKEYPEGLVISGGQDTIIEARQPSSTAESNADGLMAGHANQISSLDVNVEEGWIVSGSWDGTAKLWRIGQWEPEVDFPGHEGTVWAVVAYNNEIVVTGCADKGIRVFDTRAKVMAEFSARDVCRALAKIPEGHSTKGQLLSASNDSVIRVWTLKGALISELYGHEAFIYSLAVLPDGKFVSSGEDRTVRIWQDSSCLQTITLPAVSVWSVATSAKGDIITGSSDKMARIFTTDPDRVADTAVEAEFREAVKSSSIPQQTVGAINKTDMEGPDFLQRKSGTKDGQIQMIKENDGSVSAYSWSNVKQSWDMVGTVVDSVGSGQKKNYKGKEYDYVFDVDIEDGKPPLKLPYNVTQNPHEVATKWLQDHGLPMTYLEETANFIVRGTQGAALGQSTSEPEPSGPDPLGIESRYRPGATSSYKPPAPNSLVQATRLPQKDYVSIVAGKPDATYQQILKLNTRYVESSKSSLVLSDAELDALTKTFKLLQGHNFDGKSFLPKTRTIQACLPVAVKIATHWQPPTNRLAGLDLLRFLAAASPDVADFEVGGEDIVTAVVTSGVFDESLVSTNTKLAMVAIRLFSNLMFGSEMGRGLLEAQSGLVIQNVKSVTPYCRQDISLSIAVTTYYLNLAVWLTRLENSQLKGREDRALTIVEAVSQVLESLPAVDAIASGNTLQQATEPVFRGLFAVGTVLAGLDSSELRDAARTIFNMGTLISQLRQRGYFNEPRFHGLVAEVERTLA</sequence>
<keyword evidence="2" id="KW-0963">Cytoplasm</keyword>
<evidence type="ECO:0008006" key="11">
    <source>
        <dbReference type="Google" id="ProtNLM"/>
    </source>
</evidence>
<protein>
    <recommendedName>
        <fullName evidence="11">Ubiquitin homeostasis protein lub1</fullName>
    </recommendedName>
</protein>
<dbReference type="PANTHER" id="PTHR19849">
    <property type="entry name" value="PHOSPHOLIPASE A-2-ACTIVATING PROTEIN"/>
    <property type="match status" value="1"/>
</dbReference>
<dbReference type="SMART" id="SM00320">
    <property type="entry name" value="WD40"/>
    <property type="match status" value="6"/>
</dbReference>
<dbReference type="InterPro" id="IPR011989">
    <property type="entry name" value="ARM-like"/>
</dbReference>
<dbReference type="InterPro" id="IPR020472">
    <property type="entry name" value="WD40_PAC1"/>
</dbReference>
<dbReference type="InterPro" id="IPR001680">
    <property type="entry name" value="WD40_rpt"/>
</dbReference>
<evidence type="ECO:0000256" key="2">
    <source>
        <dbReference type="ARBA" id="ARBA00022490"/>
    </source>
</evidence>
<dbReference type="Pfam" id="PF09070">
    <property type="entry name" value="PFU"/>
    <property type="match status" value="1"/>
</dbReference>
<comment type="subcellular location">
    <subcellularLocation>
        <location evidence="1">Cytoplasm</location>
    </subcellularLocation>
</comment>
<dbReference type="EMBL" id="JAACFV010000005">
    <property type="protein sequence ID" value="KAF7513513.1"/>
    <property type="molecule type" value="Genomic_DNA"/>
</dbReference>
<evidence type="ECO:0000259" key="8">
    <source>
        <dbReference type="PROSITE" id="PS51396"/>
    </source>
</evidence>
<dbReference type="InterPro" id="IPR015943">
    <property type="entry name" value="WD40/YVTN_repeat-like_dom_sf"/>
</dbReference>
<dbReference type="SUPFAM" id="SSF50978">
    <property type="entry name" value="WD40 repeat-like"/>
    <property type="match status" value="1"/>
</dbReference>
<evidence type="ECO:0000256" key="4">
    <source>
        <dbReference type="ARBA" id="ARBA00022737"/>
    </source>
</evidence>
<dbReference type="Gene3D" id="1.25.10.10">
    <property type="entry name" value="Leucine-rich Repeat Variant"/>
    <property type="match status" value="1"/>
</dbReference>
<dbReference type="PROSITE" id="PS50294">
    <property type="entry name" value="WD_REPEATS_REGION"/>
    <property type="match status" value="2"/>
</dbReference>
<keyword evidence="3 5" id="KW-0853">WD repeat</keyword>
<dbReference type="GO" id="GO:0005634">
    <property type="term" value="C:nucleus"/>
    <property type="evidence" value="ECO:0007669"/>
    <property type="project" value="TreeGrafter"/>
</dbReference>
<feature type="region of interest" description="Disordered" evidence="6">
    <location>
        <begin position="458"/>
        <end position="496"/>
    </location>
</feature>
<feature type="repeat" description="WD" evidence="5">
    <location>
        <begin position="10"/>
        <end position="50"/>
    </location>
</feature>